<dbReference type="EMBL" id="JAULJE010000012">
    <property type="protein sequence ID" value="KAK1336636.1"/>
    <property type="molecule type" value="Genomic_DNA"/>
</dbReference>
<gene>
    <name evidence="2" type="ORF">QTO34_002670</name>
</gene>
<keyword evidence="3" id="KW-1185">Reference proteome</keyword>
<organism evidence="2 3">
    <name type="scientific">Cnephaeus nilssonii</name>
    <name type="common">Northern bat</name>
    <name type="synonym">Eptesicus nilssonii</name>
    <dbReference type="NCBI Taxonomy" id="3371016"/>
    <lineage>
        <taxon>Eukaryota</taxon>
        <taxon>Metazoa</taxon>
        <taxon>Chordata</taxon>
        <taxon>Craniata</taxon>
        <taxon>Vertebrata</taxon>
        <taxon>Euteleostomi</taxon>
        <taxon>Mammalia</taxon>
        <taxon>Eutheria</taxon>
        <taxon>Laurasiatheria</taxon>
        <taxon>Chiroptera</taxon>
        <taxon>Yangochiroptera</taxon>
        <taxon>Vespertilionidae</taxon>
        <taxon>Cnephaeus</taxon>
    </lineage>
</organism>
<keyword evidence="1" id="KW-0812">Transmembrane</keyword>
<keyword evidence="1" id="KW-1133">Transmembrane helix</keyword>
<name>A0AA40HTE1_CNENI</name>
<feature type="transmembrane region" description="Helical" evidence="1">
    <location>
        <begin position="44"/>
        <end position="65"/>
    </location>
</feature>
<keyword evidence="1" id="KW-0472">Membrane</keyword>
<accession>A0AA40HTE1</accession>
<dbReference type="AlphaFoldDB" id="A0AA40HTE1"/>
<protein>
    <submittedName>
        <fullName evidence="2">Uncharacterized protein</fullName>
    </submittedName>
</protein>
<evidence type="ECO:0000313" key="2">
    <source>
        <dbReference type="EMBL" id="KAK1336636.1"/>
    </source>
</evidence>
<reference evidence="2" key="1">
    <citation type="submission" date="2023-06" db="EMBL/GenBank/DDBJ databases">
        <title>Reference genome for the Northern bat (Eptesicus nilssonii), a most northern bat species.</title>
        <authorList>
            <person name="Laine V.N."/>
            <person name="Pulliainen A.T."/>
            <person name="Lilley T.M."/>
        </authorList>
    </citation>
    <scope>NUCLEOTIDE SEQUENCE</scope>
    <source>
        <strain evidence="2">BLF_Eptnil</strain>
        <tissue evidence="2">Kidney</tissue>
    </source>
</reference>
<dbReference type="Proteomes" id="UP001177744">
    <property type="component" value="Unassembled WGS sequence"/>
</dbReference>
<evidence type="ECO:0000256" key="1">
    <source>
        <dbReference type="SAM" id="Phobius"/>
    </source>
</evidence>
<sequence>MPTLMQEFANGWLSKAITSSIMTLICAINLYFVVSYLPSLPHPAYFGLVALLGAAYLGLIAYLVWTCFIAHGATRLAHSSHHHFLYGLPEEEQKGEPSG</sequence>
<comment type="caution">
    <text evidence="2">The sequence shown here is derived from an EMBL/GenBank/DDBJ whole genome shotgun (WGS) entry which is preliminary data.</text>
</comment>
<evidence type="ECO:0000313" key="3">
    <source>
        <dbReference type="Proteomes" id="UP001177744"/>
    </source>
</evidence>
<proteinExistence type="predicted"/>
<feature type="transmembrane region" description="Helical" evidence="1">
    <location>
        <begin position="12"/>
        <end position="32"/>
    </location>
</feature>